<dbReference type="SUPFAM" id="SSF48452">
    <property type="entry name" value="TPR-like"/>
    <property type="match status" value="1"/>
</dbReference>
<evidence type="ECO:0008006" key="4">
    <source>
        <dbReference type="Google" id="ProtNLM"/>
    </source>
</evidence>
<keyword evidence="1" id="KW-0732">Signal</keyword>
<proteinExistence type="predicted"/>
<organism evidence="2 3">
    <name type="scientific">Usitatibacter rugosus</name>
    <dbReference type="NCBI Taxonomy" id="2732067"/>
    <lineage>
        <taxon>Bacteria</taxon>
        <taxon>Pseudomonadati</taxon>
        <taxon>Pseudomonadota</taxon>
        <taxon>Betaproteobacteria</taxon>
        <taxon>Nitrosomonadales</taxon>
        <taxon>Usitatibacteraceae</taxon>
        <taxon>Usitatibacter</taxon>
    </lineage>
</organism>
<keyword evidence="3" id="KW-1185">Reference proteome</keyword>
<dbReference type="KEGG" id="uru:DSM104443_00618"/>
<dbReference type="Gene3D" id="1.25.40.10">
    <property type="entry name" value="Tetratricopeptide repeat domain"/>
    <property type="match status" value="1"/>
</dbReference>
<dbReference type="InterPro" id="IPR011990">
    <property type="entry name" value="TPR-like_helical_dom_sf"/>
</dbReference>
<feature type="chain" id="PRO_5027093514" description="Tetratricopeptide repeat protein" evidence="1">
    <location>
        <begin position="18"/>
        <end position="266"/>
    </location>
</feature>
<dbReference type="AlphaFoldDB" id="A0A6M4GQE4"/>
<dbReference type="Proteomes" id="UP000501534">
    <property type="component" value="Chromosome"/>
</dbReference>
<sequence length="266" mass="29361">MSAALRTLLVLSLLVPAGCSRGPSNWRQWIDQATLEFKADRPAKAYEACDNAWKEAVKEKDAKQAVAAYECLYEAAVRLGQIERTFPVFRKILAEYDGTMNDTGAGIRHRNNFGVALVRAGEKQEGVAQLEAALDAYEGSVYHTSNNFRQRTLLIENLARGARVFADEAPAIKVSSVMLEEIVVYVEGQRYRNDVSTTLGAGDALAAIADLVRLRGDPKAADELMVQAREQQSLETNYLSGQPRTIPCDHIIIRSLVLRGCYAVLK</sequence>
<evidence type="ECO:0000313" key="3">
    <source>
        <dbReference type="Proteomes" id="UP000501534"/>
    </source>
</evidence>
<dbReference type="RefSeq" id="WP_171089386.1">
    <property type="nucleotide sequence ID" value="NZ_CP053069.1"/>
</dbReference>
<evidence type="ECO:0000313" key="2">
    <source>
        <dbReference type="EMBL" id="QJR09569.1"/>
    </source>
</evidence>
<accession>A0A6M4GQE4</accession>
<evidence type="ECO:0000256" key="1">
    <source>
        <dbReference type="SAM" id="SignalP"/>
    </source>
</evidence>
<gene>
    <name evidence="2" type="ORF">DSM104443_00618</name>
</gene>
<name>A0A6M4GQE4_9PROT</name>
<dbReference type="EMBL" id="CP053069">
    <property type="protein sequence ID" value="QJR09569.1"/>
    <property type="molecule type" value="Genomic_DNA"/>
</dbReference>
<feature type="signal peptide" evidence="1">
    <location>
        <begin position="1"/>
        <end position="17"/>
    </location>
</feature>
<reference evidence="2 3" key="1">
    <citation type="submission" date="2020-04" db="EMBL/GenBank/DDBJ databases">
        <title>Usitatibacter rugosus gen. nov., sp. nov. and Usitatibacter palustris sp. nov., novel members of Usitatibacteraceae fam. nov. within the order Nitrosomonadales isolated from soil.</title>
        <authorList>
            <person name="Huber K.J."/>
            <person name="Neumann-Schaal M."/>
            <person name="Geppert A."/>
            <person name="Luckner M."/>
            <person name="Wanner G."/>
            <person name="Overmann J."/>
        </authorList>
    </citation>
    <scope>NUCLEOTIDE SEQUENCE [LARGE SCALE GENOMIC DNA]</scope>
    <source>
        <strain evidence="2 3">0125_3</strain>
    </source>
</reference>
<protein>
    <recommendedName>
        <fullName evidence="4">Tetratricopeptide repeat protein</fullName>
    </recommendedName>
</protein>